<sequence>MIDREPFEQLSNELSQITEDFCENYDITLGEFNQLMLLQIIDSYANAGKEREFVDHLAVILGIEIKSRNQQ</sequence>
<reference evidence="1" key="1">
    <citation type="submission" date="2018-05" db="EMBL/GenBank/DDBJ databases">
        <authorList>
            <person name="Lanie J.A."/>
            <person name="Ng W.-L."/>
            <person name="Kazmierczak K.M."/>
            <person name="Andrzejewski T.M."/>
            <person name="Davidsen T.M."/>
            <person name="Wayne K.J."/>
            <person name="Tettelin H."/>
            <person name="Glass J.I."/>
            <person name="Rusch D."/>
            <person name="Podicherti R."/>
            <person name="Tsui H.-C.T."/>
            <person name="Winkler M.E."/>
        </authorList>
    </citation>
    <scope>NUCLEOTIDE SEQUENCE</scope>
</reference>
<organism evidence="1">
    <name type="scientific">marine metagenome</name>
    <dbReference type="NCBI Taxonomy" id="408172"/>
    <lineage>
        <taxon>unclassified sequences</taxon>
        <taxon>metagenomes</taxon>
        <taxon>ecological metagenomes</taxon>
    </lineage>
</organism>
<accession>A0A382CPE7</accession>
<protein>
    <submittedName>
        <fullName evidence="1">Uncharacterized protein</fullName>
    </submittedName>
</protein>
<name>A0A382CPE7_9ZZZZ</name>
<evidence type="ECO:0000313" key="1">
    <source>
        <dbReference type="EMBL" id="SVB28088.1"/>
    </source>
</evidence>
<dbReference type="AlphaFoldDB" id="A0A382CPE7"/>
<dbReference type="EMBL" id="UINC01035534">
    <property type="protein sequence ID" value="SVB28088.1"/>
    <property type="molecule type" value="Genomic_DNA"/>
</dbReference>
<proteinExistence type="predicted"/>
<gene>
    <name evidence="1" type="ORF">METZ01_LOCUS180942</name>
</gene>